<organism evidence="1 2">
    <name type="scientific">Devosia nitrariae</name>
    <dbReference type="NCBI Taxonomy" id="2071872"/>
    <lineage>
        <taxon>Bacteria</taxon>
        <taxon>Pseudomonadati</taxon>
        <taxon>Pseudomonadota</taxon>
        <taxon>Alphaproteobacteria</taxon>
        <taxon>Hyphomicrobiales</taxon>
        <taxon>Devosiaceae</taxon>
        <taxon>Devosia</taxon>
    </lineage>
</organism>
<sequence>MGTDLYDLGRAGMGKRLKVGPCALCGATRPLTKEHVIPKSLYPVSKRGAWKPIIISACKECNNGSADDDTHLRYVLLMAGETSDAVREVWDGPVRRSFDQPDGRRRAIDVFKLMKSVPDLPGDRYMIYPANDERILRSIRKITRGLCHHHAIHGTVIRDDQVVSDVVRKPLSETLLQNMTFYGSVPEVLEYGVVTIPEASLWRFKFYERTEFYSLVQLQPGD</sequence>
<protein>
    <recommendedName>
        <fullName evidence="3">HNH endonuclease</fullName>
    </recommendedName>
</protein>
<evidence type="ECO:0000313" key="1">
    <source>
        <dbReference type="EMBL" id="GLQ53623.1"/>
    </source>
</evidence>
<keyword evidence="2" id="KW-1185">Reference proteome</keyword>
<dbReference type="RefSeq" id="WP_284339070.1">
    <property type="nucleotide sequence ID" value="NZ_BSNS01000004.1"/>
</dbReference>
<dbReference type="EMBL" id="BSNS01000004">
    <property type="protein sequence ID" value="GLQ53623.1"/>
    <property type="molecule type" value="Genomic_DNA"/>
</dbReference>
<reference evidence="2" key="1">
    <citation type="journal article" date="2019" name="Int. J. Syst. Evol. Microbiol.">
        <title>The Global Catalogue of Microorganisms (GCM) 10K type strain sequencing project: providing services to taxonomists for standard genome sequencing and annotation.</title>
        <authorList>
            <consortium name="The Broad Institute Genomics Platform"/>
            <consortium name="The Broad Institute Genome Sequencing Center for Infectious Disease"/>
            <person name="Wu L."/>
            <person name="Ma J."/>
        </authorList>
    </citation>
    <scope>NUCLEOTIDE SEQUENCE [LARGE SCALE GENOMIC DNA]</scope>
    <source>
        <strain evidence="2">NBRC 112416</strain>
    </source>
</reference>
<accession>A0ABQ5W0T6</accession>
<gene>
    <name evidence="1" type="ORF">GCM10010862_08820</name>
</gene>
<name>A0ABQ5W0T6_9HYPH</name>
<evidence type="ECO:0008006" key="3">
    <source>
        <dbReference type="Google" id="ProtNLM"/>
    </source>
</evidence>
<evidence type="ECO:0000313" key="2">
    <source>
        <dbReference type="Proteomes" id="UP001156691"/>
    </source>
</evidence>
<dbReference type="Proteomes" id="UP001156691">
    <property type="component" value="Unassembled WGS sequence"/>
</dbReference>
<proteinExistence type="predicted"/>
<comment type="caution">
    <text evidence="1">The sequence shown here is derived from an EMBL/GenBank/DDBJ whole genome shotgun (WGS) entry which is preliminary data.</text>
</comment>